<keyword evidence="2" id="KW-1185">Reference proteome</keyword>
<reference evidence="1" key="1">
    <citation type="submission" date="2022-12" db="EMBL/GenBank/DDBJ databases">
        <authorList>
            <person name="Petersen C."/>
        </authorList>
    </citation>
    <scope>NUCLEOTIDE SEQUENCE</scope>
    <source>
        <strain evidence="1">IBT 29495</strain>
    </source>
</reference>
<protein>
    <recommendedName>
        <fullName evidence="3">F-box domain-containing protein</fullName>
    </recommendedName>
</protein>
<comment type="caution">
    <text evidence="1">The sequence shown here is derived from an EMBL/GenBank/DDBJ whole genome shotgun (WGS) entry which is preliminary data.</text>
</comment>
<dbReference type="EMBL" id="JAPWDS010000003">
    <property type="protein sequence ID" value="KAJ5504121.1"/>
    <property type="molecule type" value="Genomic_DNA"/>
</dbReference>
<name>A0A9W9XWS4_9EURO</name>
<organism evidence="1 2">
    <name type="scientific">Penicillium fimorum</name>
    <dbReference type="NCBI Taxonomy" id="1882269"/>
    <lineage>
        <taxon>Eukaryota</taxon>
        <taxon>Fungi</taxon>
        <taxon>Dikarya</taxon>
        <taxon>Ascomycota</taxon>
        <taxon>Pezizomycotina</taxon>
        <taxon>Eurotiomycetes</taxon>
        <taxon>Eurotiomycetidae</taxon>
        <taxon>Eurotiales</taxon>
        <taxon>Aspergillaceae</taxon>
        <taxon>Penicillium</taxon>
    </lineage>
</organism>
<gene>
    <name evidence="1" type="ORF">N7463_006995</name>
</gene>
<evidence type="ECO:0000313" key="2">
    <source>
        <dbReference type="Proteomes" id="UP001149954"/>
    </source>
</evidence>
<proteinExistence type="predicted"/>
<evidence type="ECO:0008006" key="3">
    <source>
        <dbReference type="Google" id="ProtNLM"/>
    </source>
</evidence>
<dbReference type="AlphaFoldDB" id="A0A9W9XWS4"/>
<evidence type="ECO:0000313" key="1">
    <source>
        <dbReference type="EMBL" id="KAJ5504121.1"/>
    </source>
</evidence>
<dbReference type="Proteomes" id="UP001149954">
    <property type="component" value="Unassembled WGS sequence"/>
</dbReference>
<accession>A0A9W9XWS4</accession>
<dbReference type="OrthoDB" id="4358152at2759"/>
<reference evidence="1" key="2">
    <citation type="journal article" date="2023" name="IMA Fungus">
        <title>Comparative genomic study of the Penicillium genus elucidates a diverse pangenome and 15 lateral gene transfer events.</title>
        <authorList>
            <person name="Petersen C."/>
            <person name="Sorensen T."/>
            <person name="Nielsen M.R."/>
            <person name="Sondergaard T.E."/>
            <person name="Sorensen J.L."/>
            <person name="Fitzpatrick D.A."/>
            <person name="Frisvad J.C."/>
            <person name="Nielsen K.L."/>
        </authorList>
    </citation>
    <scope>NUCLEOTIDE SEQUENCE</scope>
    <source>
        <strain evidence="1">IBT 29495</strain>
    </source>
</reference>
<sequence length="330" mass="37159">MDPFAKLPTEIILLILESCCDFTSLDGIQQISLRAEQAFNISYKTVAEHVLKNCPLTSEGLYNEFTLLASFESTSFTPTALLEQLDSLSGGALQPVSISTINSLAAVRQAVSTAAKVHHTACTCLQHLFDRLETAKPRRSIAPAANLTERMHGRLPETSGETFHLAIYPPSWTESHRTHRSLWNLELFRHIHNAASTRWSWSTHDLDFFAEQYVEWCRLEWELDGIQTISECVVDLCFTEPTSLSHRLSFLIAIPSPADLVLRACWPLPVAPTDTQADLTSGRCQSTVKGRNNVLHYDTSGEKGPHEPLWKLDFREFRRLGIPLWDGCRL</sequence>